<feature type="coiled-coil region" evidence="1">
    <location>
        <begin position="1203"/>
        <end position="1230"/>
    </location>
</feature>
<evidence type="ECO:0000256" key="2">
    <source>
        <dbReference type="SAM" id="MobiDB-lite"/>
    </source>
</evidence>
<keyword evidence="3" id="KW-0472">Membrane</keyword>
<dbReference type="Proteomes" id="UP000019322">
    <property type="component" value="Chromosome"/>
</dbReference>
<dbReference type="EMBL" id="CP007201">
    <property type="protein sequence ID" value="AHJ12985.1"/>
    <property type="molecule type" value="Genomic_DNA"/>
</dbReference>
<feature type="transmembrane region" description="Helical" evidence="3">
    <location>
        <begin position="393"/>
        <end position="417"/>
    </location>
</feature>
<evidence type="ECO:0000313" key="6">
    <source>
        <dbReference type="EMBL" id="AHJ12985.1"/>
    </source>
</evidence>
<dbReference type="RefSeq" id="WP_025344855.1">
    <property type="nucleotide sequence ID" value="NZ_CP007201.1"/>
</dbReference>
<gene>
    <name evidence="6" type="ORF">SMUL_1730</name>
</gene>
<dbReference type="Pfam" id="PF07916">
    <property type="entry name" value="TraG_N"/>
    <property type="match status" value="1"/>
</dbReference>
<evidence type="ECO:0000313" key="7">
    <source>
        <dbReference type="Proteomes" id="UP000019322"/>
    </source>
</evidence>
<evidence type="ECO:0000256" key="1">
    <source>
        <dbReference type="SAM" id="Coils"/>
    </source>
</evidence>
<evidence type="ECO:0000259" key="5">
    <source>
        <dbReference type="Pfam" id="PF07916"/>
    </source>
</evidence>
<keyword evidence="1" id="KW-0175">Coiled coil</keyword>
<keyword evidence="4" id="KW-0732">Signal</keyword>
<feature type="region of interest" description="Disordered" evidence="2">
    <location>
        <begin position="1136"/>
        <end position="1165"/>
    </location>
</feature>
<keyword evidence="3" id="KW-0812">Transmembrane</keyword>
<evidence type="ECO:0000256" key="3">
    <source>
        <dbReference type="SAM" id="Phobius"/>
    </source>
</evidence>
<sequence>MLMKFAILVSLFIVNASAYTIDTSSTSVYRKDFGIFVYGDIESIENAFILIQAVSTSSKLQTIIALFMLFFLPYTAYKMSSSGTFKPLFTNLTYVTASILTMSTATVPSASMHIEDLRTETIYAGLPAQTYAKIDNIPYPIALVTSTVSTITDSLMILYEDATALLKPDLASASSTAIGSGNAINDLIKILQFSSFDRSNDEATNLFVRSFTAYVEQCGLKQALNVNPDLVINFKNPSKDLFKSIDPSSLGITGSSYTLSFIDSINGEKSYQCDVFWNNNVISHYSTIAAKLKERLSKVLTGNLNSPDVVHSYLTLGGTINDTVISSEIGKMDAFIINAASRAPLSKAFANTAIDMSSGQDLANRITAGASLAEMQMQGAGQMKWVSEVLPFGYHYMLGIIYSISMLVMIVATAFGYEKGFVIWKNFTKGLTTYEFIKISLVLVNSSVNQYTSKHAADFIASLGSNPATVDSIPYYYNYMATMSGVAGTLGVIAILSIPAMVFSGEVSMAMSALGSIAGKYKGNDTRTAQEVTAEQKSKQEAYERELQDQAMLDHLGISAPAGMGASEFYSMYKKGAEVANSSWGAQRMGTNALADAGLAIKGQTMQGISAGATLGTHTAMGEFVSSGVSGGLRHSGGIKGEGNALADFGEDSIMLSAELGAYTQSAEGVKMTEGRVNAGLANGSDGRLTSKALKSMGRRAGFDSANLAAMADAKYTDKNGNALTDEDAFALRGKAAAGQSAEMPIKDAAYIKTAMDSSGGLNHKYASGLGTSEEAKFASVKGVGALSSANQDRYVKASENASTIKAAQTIGDTEGQMKQYGDEAKKAGKELADVIRDVANTVAQGKTASTFGSIEGAGGAQGYIDTSRRKASADMSALTTTMSTADKEYVGGYEAFVKDSAMVSAEQSVGNVGGLLNTPKEHRASFIQKALEKAEKDGRYDEVRSDFERAGLVDKNGVANPDNWISGTSFLKANNMNAHNALVAGGMVFSGALGENASVQASSLSSLTSGDKTTVDNQSIEKGGAIYDISSDKLQKVIAFNMHQQAHSGKQISYDKATGKFNMPDKETAQEFADFTGDANLIKNTRQNALDETLAEVADFLGVSPTGIVAGVGGTAVGLGGIALGRQLGLSGKKSEINKAGDKTKQSKTNDVDSQHGGSFHDDIKNYTEEYGASKELFDKESRNLDDLKGQRGRIDDDHPRAHKLDEQIAESEKRMGEHKNDMEIADRNVKATKHLATQDIHAKASHSKFGFLGQALTSIAASVGIANAGEFGETLENTMNAIDPMSNLLIGQPLGAGSDTFKPMSAQRQDIKNIPVMTLNAAQNDSGLAPAIDEYNSQQNVSALQKMQPNTIATMQTRGGEMSLMKNSKSGNLDIHLPGQSFAENTGIPYSNFQDFMSNPAQAQQFAQMAAKSNFDGQSGGGVASATDMEQLKNEMNTNFQRSTVQTMNLRSSTSTSAMEIENTREIIEDQLTSSIDSIEETLEDVQKRLERR</sequence>
<proteinExistence type="predicted"/>
<feature type="signal peptide" evidence="4">
    <location>
        <begin position="1"/>
        <end position="18"/>
    </location>
</feature>
<feature type="domain" description="TraG N-terminal Proteobacteria" evidence="5">
    <location>
        <begin position="35"/>
        <end position="518"/>
    </location>
</feature>
<protein>
    <submittedName>
        <fullName evidence="6">TraG_N-like domain-containing protein</fullName>
    </submittedName>
</protein>
<keyword evidence="3" id="KW-1133">Transmembrane helix</keyword>
<name>A0AA86DZN2_SULMK</name>
<feature type="chain" id="PRO_5041671655" evidence="4">
    <location>
        <begin position="19"/>
        <end position="1495"/>
    </location>
</feature>
<feature type="transmembrane region" description="Helical" evidence="3">
    <location>
        <begin position="476"/>
        <end position="503"/>
    </location>
</feature>
<accession>A0AA86DZN2</accession>
<dbReference type="InterPro" id="IPR012931">
    <property type="entry name" value="TraG_N_Proteobacteria"/>
</dbReference>
<organism evidence="6 7">
    <name type="scientific">Sulfurospirillum multivorans (strain DM 12446 / JCM 15788 / NBRC 109480)</name>
    <dbReference type="NCBI Taxonomy" id="1150621"/>
    <lineage>
        <taxon>Bacteria</taxon>
        <taxon>Pseudomonadati</taxon>
        <taxon>Campylobacterota</taxon>
        <taxon>Epsilonproteobacteria</taxon>
        <taxon>Campylobacterales</taxon>
        <taxon>Sulfurospirillaceae</taxon>
        <taxon>Sulfurospirillum</taxon>
    </lineage>
</organism>
<reference evidence="6 7" key="1">
    <citation type="journal article" date="2014" name="Environ. Microbiol.">
        <title>Insights into organohalide respiration and the versatile catabolism of Sulfurospirillum multivorans gained from comparative genomics and physiological studies.</title>
        <authorList>
            <person name="Goris T."/>
            <person name="Schubert T."/>
            <person name="Gadkari J."/>
            <person name="Wubet T."/>
            <person name="Tarkka M."/>
            <person name="Buscot F."/>
            <person name="Adrian L."/>
            <person name="Diekert G."/>
        </authorList>
    </citation>
    <scope>NUCLEOTIDE SEQUENCE [LARGE SCALE GENOMIC DNA]</scope>
    <source>
        <strain evidence="7">DM 12446 / JCM 15788 / NBRC 109480</strain>
    </source>
</reference>
<evidence type="ECO:0000256" key="4">
    <source>
        <dbReference type="SAM" id="SignalP"/>
    </source>
</evidence>
<dbReference type="KEGG" id="smul:SMUL_1730"/>